<evidence type="ECO:0000313" key="2">
    <source>
        <dbReference type="EMBL" id="AZA99005.1"/>
    </source>
</evidence>
<dbReference type="EMBL" id="CP033926">
    <property type="protein sequence ID" value="AZA99005.1"/>
    <property type="molecule type" value="Genomic_DNA"/>
</dbReference>
<name>A0A1N7HV27_9FLAO</name>
<keyword evidence="1" id="KW-1133">Transmembrane helix</keyword>
<reference evidence="2 5" key="2">
    <citation type="submission" date="2018-11" db="EMBL/GenBank/DDBJ databases">
        <title>Proposal to divide the Flavobacteriaceae and reorganize its genera based on Amino Acid Identity values calculated from whole genome sequences.</title>
        <authorList>
            <person name="Nicholson A.C."/>
            <person name="Gulvik C.A."/>
            <person name="Whitney A.M."/>
            <person name="Humrighouse B.W."/>
            <person name="Bell M."/>
            <person name="Holmes B."/>
            <person name="Steigerwalt A.G."/>
            <person name="Villarma A."/>
            <person name="Sheth M."/>
            <person name="Batra D."/>
            <person name="Pryor J."/>
            <person name="Bernardet J.-F."/>
            <person name="Hugo C."/>
            <person name="Kampfer P."/>
            <person name="Newman J."/>
            <person name="McQuiston J.R."/>
        </authorList>
    </citation>
    <scope>NUCLEOTIDE SEQUENCE [LARGE SCALE GENOMIC DNA]</scope>
    <source>
        <strain evidence="2 5">DSM 16927</strain>
    </source>
</reference>
<dbReference type="KEGG" id="cjt:EG359_05025"/>
<keyword evidence="5" id="KW-1185">Reference proteome</keyword>
<gene>
    <name evidence="2" type="ORF">EG359_05025</name>
    <name evidence="3" type="ORF">SAMN05421768_101357</name>
</gene>
<dbReference type="RefSeq" id="WP_076351385.1">
    <property type="nucleotide sequence ID" value="NZ_CP033926.1"/>
</dbReference>
<reference evidence="3 4" key="1">
    <citation type="submission" date="2017-01" db="EMBL/GenBank/DDBJ databases">
        <authorList>
            <person name="Mah S.A."/>
            <person name="Swanson W.J."/>
            <person name="Moy G.W."/>
            <person name="Vacquier V.D."/>
        </authorList>
    </citation>
    <scope>NUCLEOTIDE SEQUENCE [LARGE SCALE GENOMIC DNA]</scope>
    <source>
        <strain evidence="3 4">DSM 16927</strain>
    </source>
</reference>
<evidence type="ECO:0000313" key="5">
    <source>
        <dbReference type="Proteomes" id="UP000279541"/>
    </source>
</evidence>
<proteinExistence type="predicted"/>
<organism evidence="3 4">
    <name type="scientific">Chryseobacterium joostei</name>
    <dbReference type="NCBI Taxonomy" id="112234"/>
    <lineage>
        <taxon>Bacteria</taxon>
        <taxon>Pseudomonadati</taxon>
        <taxon>Bacteroidota</taxon>
        <taxon>Flavobacteriia</taxon>
        <taxon>Flavobacteriales</taxon>
        <taxon>Weeksellaceae</taxon>
        <taxon>Chryseobacterium group</taxon>
        <taxon>Chryseobacterium</taxon>
    </lineage>
</organism>
<keyword evidence="1" id="KW-0472">Membrane</keyword>
<dbReference type="EMBL" id="FTNZ01000001">
    <property type="protein sequence ID" value="SIS28693.1"/>
    <property type="molecule type" value="Genomic_DNA"/>
</dbReference>
<dbReference type="OrthoDB" id="1328891at2"/>
<protein>
    <submittedName>
        <fullName evidence="3">Uncharacterized protein</fullName>
    </submittedName>
</protein>
<dbReference type="STRING" id="112234.SAMN05421768_101357"/>
<feature type="transmembrane region" description="Helical" evidence="1">
    <location>
        <begin position="9"/>
        <end position="28"/>
    </location>
</feature>
<dbReference type="Proteomes" id="UP000186106">
    <property type="component" value="Unassembled WGS sequence"/>
</dbReference>
<evidence type="ECO:0000313" key="3">
    <source>
        <dbReference type="EMBL" id="SIS28693.1"/>
    </source>
</evidence>
<dbReference type="Proteomes" id="UP000279541">
    <property type="component" value="Chromosome"/>
</dbReference>
<dbReference type="AlphaFoldDB" id="A0A1N7HV27"/>
<sequence length="263" mass="31150">MKKELKRKILLTLSIIASTVMLIGFIFYTKPPIVITEMKPQRNISEKINPMFSDTSDSVLVLIPYKITVSNNRFRKISLPDIYYKTNHDKYIASSSSTGNSLNFDEDGKQLDEDLIMTNSEKVNYNEMSLAMKWDKWKEANRNIIFPFCSKSFYFYKSTMLKYKTERKTFVDLYNNFKEKQTQSLSETPIVRFPKNKIDSLYQADKNKKIAFKLKTNKIQGWFQIHYQMKDGTQKFYDMYDSIQKMNREELFRLMSSSPLDNL</sequence>
<evidence type="ECO:0000313" key="4">
    <source>
        <dbReference type="Proteomes" id="UP000186106"/>
    </source>
</evidence>
<evidence type="ECO:0000256" key="1">
    <source>
        <dbReference type="SAM" id="Phobius"/>
    </source>
</evidence>
<keyword evidence="1" id="KW-0812">Transmembrane</keyword>
<accession>A0A1N7HV27</accession>